<dbReference type="GO" id="GO:0003677">
    <property type="term" value="F:DNA binding"/>
    <property type="evidence" value="ECO:0007669"/>
    <property type="project" value="UniProtKB-KW"/>
</dbReference>
<dbReference type="InterPro" id="IPR014284">
    <property type="entry name" value="RNA_pol_sigma-70_dom"/>
</dbReference>
<dbReference type="Pfam" id="PF04542">
    <property type="entry name" value="Sigma70_r2"/>
    <property type="match status" value="1"/>
</dbReference>
<evidence type="ECO:0000313" key="8">
    <source>
        <dbReference type="EMBL" id="SFL54719.1"/>
    </source>
</evidence>
<dbReference type="CDD" id="cd06171">
    <property type="entry name" value="Sigma70_r4"/>
    <property type="match status" value="1"/>
</dbReference>
<keyword evidence="3" id="KW-0731">Sigma factor</keyword>
<dbReference type="InterPro" id="IPR036388">
    <property type="entry name" value="WH-like_DNA-bd_sf"/>
</dbReference>
<keyword evidence="2" id="KW-0805">Transcription regulation</keyword>
<evidence type="ECO:0000256" key="5">
    <source>
        <dbReference type="ARBA" id="ARBA00023163"/>
    </source>
</evidence>
<dbReference type="RefSeq" id="WP_090933970.1">
    <property type="nucleotide sequence ID" value="NZ_FOTS01000008.1"/>
</dbReference>
<dbReference type="InterPro" id="IPR039425">
    <property type="entry name" value="RNA_pol_sigma-70-like"/>
</dbReference>
<dbReference type="GO" id="GO:0016987">
    <property type="term" value="F:sigma factor activity"/>
    <property type="evidence" value="ECO:0007669"/>
    <property type="project" value="UniProtKB-KW"/>
</dbReference>
<proteinExistence type="inferred from homology"/>
<dbReference type="STRING" id="1123291.SAMN04490355_1008116"/>
<dbReference type="InterPro" id="IPR007627">
    <property type="entry name" value="RNA_pol_sigma70_r2"/>
</dbReference>
<evidence type="ECO:0000313" key="9">
    <source>
        <dbReference type="Proteomes" id="UP000199520"/>
    </source>
</evidence>
<gene>
    <name evidence="8" type="ORF">SAMN04490355_1008116</name>
</gene>
<dbReference type="NCBIfam" id="TIGR02937">
    <property type="entry name" value="sigma70-ECF"/>
    <property type="match status" value="1"/>
</dbReference>
<sequence>MALIISDEELARQLQQGNETALETIVSRYHSKIFSYIYRMSKNYHSANDITQEVFIKICRNIKKYNPELLFKTWIYTIASNTCKDYLKSAYVQKTIHGLEMPDTIRDYEDTPEEFLQKQDEREAIIEVLNQLGDIHREVVVLRFYEDLKLEEIALVLNIPVGTVKSRLSNGLHNLKKLLKEGGEEFG</sequence>
<reference evidence="9" key="1">
    <citation type="submission" date="2016-10" db="EMBL/GenBank/DDBJ databases">
        <authorList>
            <person name="Varghese N."/>
            <person name="Submissions S."/>
        </authorList>
    </citation>
    <scope>NUCLEOTIDE SEQUENCE [LARGE SCALE GENOMIC DNA]</scope>
    <source>
        <strain evidence="9">DSM 13327</strain>
    </source>
</reference>
<evidence type="ECO:0000259" key="6">
    <source>
        <dbReference type="Pfam" id="PF04542"/>
    </source>
</evidence>
<protein>
    <submittedName>
        <fullName evidence="8">RNA polymerase sigma-70 factor, ECF subfamily</fullName>
    </submittedName>
</protein>
<dbReference type="Gene3D" id="1.10.1740.10">
    <property type="match status" value="1"/>
</dbReference>
<evidence type="ECO:0000256" key="2">
    <source>
        <dbReference type="ARBA" id="ARBA00023015"/>
    </source>
</evidence>
<dbReference type="EMBL" id="FOTS01000008">
    <property type="protein sequence ID" value="SFL54719.1"/>
    <property type="molecule type" value="Genomic_DNA"/>
</dbReference>
<keyword evidence="5" id="KW-0804">Transcription</keyword>
<dbReference type="Pfam" id="PF04545">
    <property type="entry name" value="Sigma70_r4"/>
    <property type="match status" value="1"/>
</dbReference>
<feature type="domain" description="RNA polymerase sigma-70 region 2" evidence="6">
    <location>
        <begin position="26"/>
        <end position="89"/>
    </location>
</feature>
<organism evidence="8 9">
    <name type="scientific">Pelosinus propionicus DSM 13327</name>
    <dbReference type="NCBI Taxonomy" id="1123291"/>
    <lineage>
        <taxon>Bacteria</taxon>
        <taxon>Bacillati</taxon>
        <taxon>Bacillota</taxon>
        <taxon>Negativicutes</taxon>
        <taxon>Selenomonadales</taxon>
        <taxon>Sporomusaceae</taxon>
        <taxon>Pelosinus</taxon>
    </lineage>
</organism>
<dbReference type="PANTHER" id="PTHR43133:SF8">
    <property type="entry name" value="RNA POLYMERASE SIGMA FACTOR HI_1459-RELATED"/>
    <property type="match status" value="1"/>
</dbReference>
<dbReference type="Gene3D" id="1.10.10.10">
    <property type="entry name" value="Winged helix-like DNA-binding domain superfamily/Winged helix DNA-binding domain"/>
    <property type="match status" value="1"/>
</dbReference>
<feature type="domain" description="RNA polymerase sigma-70 region 4" evidence="7">
    <location>
        <begin position="128"/>
        <end position="177"/>
    </location>
</feature>
<dbReference type="SUPFAM" id="SSF88659">
    <property type="entry name" value="Sigma3 and sigma4 domains of RNA polymerase sigma factors"/>
    <property type="match status" value="1"/>
</dbReference>
<accession>A0A1I4IJY4</accession>
<dbReference type="InterPro" id="IPR013324">
    <property type="entry name" value="RNA_pol_sigma_r3/r4-like"/>
</dbReference>
<name>A0A1I4IJY4_9FIRM</name>
<dbReference type="PANTHER" id="PTHR43133">
    <property type="entry name" value="RNA POLYMERASE ECF-TYPE SIGMA FACTO"/>
    <property type="match status" value="1"/>
</dbReference>
<dbReference type="Proteomes" id="UP000199520">
    <property type="component" value="Unassembled WGS sequence"/>
</dbReference>
<dbReference type="OrthoDB" id="9784984at2"/>
<dbReference type="InterPro" id="IPR013325">
    <property type="entry name" value="RNA_pol_sigma_r2"/>
</dbReference>
<evidence type="ECO:0000256" key="3">
    <source>
        <dbReference type="ARBA" id="ARBA00023082"/>
    </source>
</evidence>
<evidence type="ECO:0000256" key="4">
    <source>
        <dbReference type="ARBA" id="ARBA00023125"/>
    </source>
</evidence>
<evidence type="ECO:0000259" key="7">
    <source>
        <dbReference type="Pfam" id="PF04545"/>
    </source>
</evidence>
<dbReference type="AlphaFoldDB" id="A0A1I4IJY4"/>
<dbReference type="SUPFAM" id="SSF88946">
    <property type="entry name" value="Sigma2 domain of RNA polymerase sigma factors"/>
    <property type="match status" value="1"/>
</dbReference>
<dbReference type="GO" id="GO:0006352">
    <property type="term" value="P:DNA-templated transcription initiation"/>
    <property type="evidence" value="ECO:0007669"/>
    <property type="project" value="InterPro"/>
</dbReference>
<evidence type="ECO:0000256" key="1">
    <source>
        <dbReference type="ARBA" id="ARBA00010641"/>
    </source>
</evidence>
<keyword evidence="9" id="KW-1185">Reference proteome</keyword>
<keyword evidence="4" id="KW-0238">DNA-binding</keyword>
<comment type="similarity">
    <text evidence="1">Belongs to the sigma-70 factor family. ECF subfamily.</text>
</comment>
<dbReference type="InterPro" id="IPR007630">
    <property type="entry name" value="RNA_pol_sigma70_r4"/>
</dbReference>